<dbReference type="AlphaFoldDB" id="A0A2N8HDV4"/>
<evidence type="ECO:0000313" key="2">
    <source>
        <dbReference type="Proteomes" id="UP000236000"/>
    </source>
</evidence>
<name>A0A2N8HDV4_9BACT</name>
<organism evidence="1 2">
    <name type="scientific">Akkermansia muciniphila</name>
    <dbReference type="NCBI Taxonomy" id="239935"/>
    <lineage>
        <taxon>Bacteria</taxon>
        <taxon>Pseudomonadati</taxon>
        <taxon>Verrucomicrobiota</taxon>
        <taxon>Verrucomicrobiia</taxon>
        <taxon>Verrucomicrobiales</taxon>
        <taxon>Akkermansiaceae</taxon>
        <taxon>Akkermansia</taxon>
    </lineage>
</organism>
<protein>
    <submittedName>
        <fullName evidence="1">Uncharacterized protein</fullName>
    </submittedName>
</protein>
<proteinExistence type="predicted"/>
<accession>A0A2N8HDV4</accession>
<evidence type="ECO:0000313" key="1">
    <source>
        <dbReference type="EMBL" id="PNC18130.1"/>
    </source>
</evidence>
<comment type="caution">
    <text evidence="1">The sequence shown here is derived from an EMBL/GenBank/DDBJ whole genome shotgun (WGS) entry which is preliminary data.</text>
</comment>
<dbReference type="EMBL" id="PJKA01000010">
    <property type="protein sequence ID" value="PNC18130.1"/>
    <property type="molecule type" value="Genomic_DNA"/>
</dbReference>
<reference evidence="1 2" key="1">
    <citation type="journal article" date="2017" name="BMC Genomics">
        <title>Genome sequencing of 39 Akkermansia muciniphila isolates reveals its population structure, genomic and functional diverisity, and global distribution in mammalian gut microbiotas.</title>
        <authorList>
            <person name="Guo X."/>
            <person name="Li S."/>
            <person name="Zhang J."/>
            <person name="Wu F."/>
            <person name="Li X."/>
            <person name="Wu D."/>
            <person name="Zhang M."/>
            <person name="Ou Z."/>
            <person name="Jie Z."/>
            <person name="Yan Q."/>
            <person name="Li P."/>
            <person name="Yi J."/>
            <person name="Peng Y."/>
        </authorList>
    </citation>
    <scope>NUCLEOTIDE SEQUENCE [LARGE SCALE GENOMIC DNA]</scope>
    <source>
        <strain evidence="1 2">GP24</strain>
    </source>
</reference>
<gene>
    <name evidence="1" type="ORF">CXU22_05695</name>
</gene>
<sequence>MGGGGRSIPASSRTVYSEIKSKPYKITGFRQPTAYKKGKVLRFKAITDGRVVIDGKPFPVLKFLQFIKD</sequence>
<dbReference type="Proteomes" id="UP000236000">
    <property type="component" value="Unassembled WGS sequence"/>
</dbReference>